<protein>
    <submittedName>
        <fullName evidence="1">Uncharacterized protein</fullName>
    </submittedName>
</protein>
<dbReference type="KEGG" id="cnan:A2G96_17865"/>
<keyword evidence="2" id="KW-1185">Reference proteome</keyword>
<reference evidence="1 2" key="1">
    <citation type="submission" date="2016-03" db="EMBL/GenBank/DDBJ databases">
        <title>Complete genome sequence of a novel chlorpyrifos degrading bacterium, Cupriavidus nantongensis sp. X1.</title>
        <authorList>
            <person name="Fang L."/>
        </authorList>
    </citation>
    <scope>NUCLEOTIDE SEQUENCE [LARGE SCALE GENOMIC DNA]</scope>
    <source>
        <strain evidence="1 2">X1</strain>
    </source>
</reference>
<accession>A0A142JMZ5</accession>
<sequence>MPAGLQVFDQNGALVLDIGHRLARITGMFYTGKNTGYYDIPGTNTGDPWFAAVATNRPAEPVGEASFSLSGNRLFWSFPLPDGVPDSTGLYYNNINYMVFTGVR</sequence>
<organism evidence="1 2">
    <name type="scientific">Cupriavidus nantongensis</name>
    <dbReference type="NCBI Taxonomy" id="1796606"/>
    <lineage>
        <taxon>Bacteria</taxon>
        <taxon>Pseudomonadati</taxon>
        <taxon>Pseudomonadota</taxon>
        <taxon>Betaproteobacteria</taxon>
        <taxon>Burkholderiales</taxon>
        <taxon>Burkholderiaceae</taxon>
        <taxon>Cupriavidus</taxon>
    </lineage>
</organism>
<dbReference type="Proteomes" id="UP000075238">
    <property type="component" value="Chromosome 1"/>
</dbReference>
<name>A0A142JMZ5_9BURK</name>
<dbReference type="STRING" id="1796606.A2G96_17865"/>
<dbReference type="AlphaFoldDB" id="A0A142JMZ5"/>
<dbReference type="EMBL" id="CP014844">
    <property type="protein sequence ID" value="AMR79457.1"/>
    <property type="molecule type" value="Genomic_DNA"/>
</dbReference>
<gene>
    <name evidence="1" type="ORF">A2G96_17865</name>
</gene>
<evidence type="ECO:0000313" key="2">
    <source>
        <dbReference type="Proteomes" id="UP000075238"/>
    </source>
</evidence>
<proteinExistence type="predicted"/>
<evidence type="ECO:0000313" key="1">
    <source>
        <dbReference type="EMBL" id="AMR79457.1"/>
    </source>
</evidence>